<evidence type="ECO:0000313" key="6">
    <source>
        <dbReference type="Proteomes" id="UP000315226"/>
    </source>
</evidence>
<keyword evidence="3" id="KW-0808">Transferase</keyword>
<dbReference type="PANTHER" id="PTHR43775">
    <property type="entry name" value="FATTY ACID SYNTHASE"/>
    <property type="match status" value="1"/>
</dbReference>
<evidence type="ECO:0000256" key="2">
    <source>
        <dbReference type="ARBA" id="ARBA00022553"/>
    </source>
</evidence>
<dbReference type="Proteomes" id="UP000315226">
    <property type="component" value="Unassembled WGS sequence"/>
</dbReference>
<dbReference type="GO" id="GO:0004312">
    <property type="term" value="F:fatty acid synthase activity"/>
    <property type="evidence" value="ECO:0007669"/>
    <property type="project" value="TreeGrafter"/>
</dbReference>
<dbReference type="SMART" id="SM00825">
    <property type="entry name" value="PKS_KS"/>
    <property type="match status" value="1"/>
</dbReference>
<keyword evidence="1" id="KW-0596">Phosphopantetheine</keyword>
<name>A0A4Y3RL07_9ACTN</name>
<dbReference type="AlphaFoldDB" id="A0A4Y3RL07"/>
<dbReference type="OrthoDB" id="9778690at2"/>
<gene>
    <name evidence="5" type="ORF">SGA01_35990</name>
</gene>
<keyword evidence="6" id="KW-1185">Reference proteome</keyword>
<dbReference type="InterPro" id="IPR014031">
    <property type="entry name" value="Ketoacyl_synth_C"/>
</dbReference>
<dbReference type="PANTHER" id="PTHR43775:SF37">
    <property type="entry name" value="SI:DKEY-61P9.11"/>
    <property type="match status" value="1"/>
</dbReference>
<evidence type="ECO:0000259" key="4">
    <source>
        <dbReference type="PROSITE" id="PS52004"/>
    </source>
</evidence>
<dbReference type="Pfam" id="PF00109">
    <property type="entry name" value="ketoacyl-synt"/>
    <property type="match status" value="1"/>
</dbReference>
<dbReference type="EMBL" id="BJMN01000022">
    <property type="protein sequence ID" value="GEB57994.1"/>
    <property type="molecule type" value="Genomic_DNA"/>
</dbReference>
<feature type="domain" description="Ketosynthase family 3 (KS3)" evidence="4">
    <location>
        <begin position="11"/>
        <end position="431"/>
    </location>
</feature>
<dbReference type="InterPro" id="IPR020841">
    <property type="entry name" value="PKS_Beta-ketoAc_synthase_dom"/>
</dbReference>
<dbReference type="InterPro" id="IPR014030">
    <property type="entry name" value="Ketoacyl_synth_N"/>
</dbReference>
<dbReference type="RefSeq" id="WP_141297459.1">
    <property type="nucleotide sequence ID" value="NZ_BJMN01000022.1"/>
</dbReference>
<evidence type="ECO:0000256" key="3">
    <source>
        <dbReference type="RuleBase" id="RU003694"/>
    </source>
</evidence>
<protein>
    <recommendedName>
        <fullName evidence="4">Ketosynthase family 3 (KS3) domain-containing protein</fullName>
    </recommendedName>
</protein>
<sequence>MTDSPEQDYDPGDVAVIGMSLRSPGARTKEQFWDNLVHGRESVSFLEKDDIHVDETLIHSPFYVRACGVLDTYDKFDPSVFGISDRMAAAMTPENRLFLESAWETLEDGGYDPDRVRAEIGMYGANNPQTAALYSSPPDRVSVGPEAIEASLAWSPDTMTSNALYYMGLTGEAVTVAAVCAGFHYAVHLACQSLLLGQTDMAIAGGAMVRLPHPRGHLWEENRILSKDGHCRPFDANGTGTALSSGVVTVLLKPLGQAVADRDHIYAVVKGSAVNNNGVSAMAYGLAQPERLSACIAAAMEVGGVNPDTVSMYEANGLGLPMTDELEVHAASMAFGKQTATTSIGGVKGNVGHGGVVSGGFGAMKAALALFHKKLPATINLTEANQDLDFPSTPFVPQLETADWESESGIRRAGITSIGGGGYNAHLVLEEPPTVAERTPEADGRPRLATLSALDDDALDRQRVRLREWLIAHPELRLDDICFSLNLGRKVMERRWAAVVRSRAELIDALAADSSGAPAVTTASAPRVDAESFHSNDDGIVLSGRDAQALPELTALAAAWVTGRRVDFDSLHLGETSHRVPLPTYPFRPRRFWRTDW</sequence>
<comment type="similarity">
    <text evidence="3">Belongs to the thiolase-like superfamily. Beta-ketoacyl-ACP synthases family.</text>
</comment>
<dbReference type="Pfam" id="PF02801">
    <property type="entry name" value="Ketoacyl-synt_C"/>
    <property type="match status" value="1"/>
</dbReference>
<dbReference type="SUPFAM" id="SSF53901">
    <property type="entry name" value="Thiolase-like"/>
    <property type="match status" value="1"/>
</dbReference>
<dbReference type="GO" id="GO:0006633">
    <property type="term" value="P:fatty acid biosynthetic process"/>
    <property type="evidence" value="ECO:0007669"/>
    <property type="project" value="TreeGrafter"/>
</dbReference>
<dbReference type="Gene3D" id="1.10.1240.100">
    <property type="match status" value="1"/>
</dbReference>
<dbReference type="PROSITE" id="PS52004">
    <property type="entry name" value="KS3_2"/>
    <property type="match status" value="1"/>
</dbReference>
<dbReference type="GO" id="GO:0071770">
    <property type="term" value="P:DIM/DIP cell wall layer assembly"/>
    <property type="evidence" value="ECO:0007669"/>
    <property type="project" value="TreeGrafter"/>
</dbReference>
<organism evidence="5 6">
    <name type="scientific">Streptomyces gardneri</name>
    <dbReference type="NCBI Taxonomy" id="66892"/>
    <lineage>
        <taxon>Bacteria</taxon>
        <taxon>Bacillati</taxon>
        <taxon>Actinomycetota</taxon>
        <taxon>Actinomycetes</taxon>
        <taxon>Kitasatosporales</taxon>
        <taxon>Streptomycetaceae</taxon>
        <taxon>Streptomyces</taxon>
    </lineage>
</organism>
<dbReference type="InterPro" id="IPR016039">
    <property type="entry name" value="Thiolase-like"/>
</dbReference>
<comment type="caution">
    <text evidence="5">The sequence shown here is derived from an EMBL/GenBank/DDBJ whole genome shotgun (WGS) entry which is preliminary data.</text>
</comment>
<dbReference type="GO" id="GO:0005886">
    <property type="term" value="C:plasma membrane"/>
    <property type="evidence" value="ECO:0007669"/>
    <property type="project" value="TreeGrafter"/>
</dbReference>
<reference evidence="5 6" key="1">
    <citation type="submission" date="2019-06" db="EMBL/GenBank/DDBJ databases">
        <title>Whole genome shotgun sequence of Streptomyces gardneri NBRC 12865.</title>
        <authorList>
            <person name="Hosoyama A."/>
            <person name="Uohara A."/>
            <person name="Ohji S."/>
            <person name="Ichikawa N."/>
        </authorList>
    </citation>
    <scope>NUCLEOTIDE SEQUENCE [LARGE SCALE GENOMIC DNA]</scope>
    <source>
        <strain evidence="5 6">NBRC 12865</strain>
    </source>
</reference>
<accession>A0A4Y3RL07</accession>
<dbReference type="InterPro" id="IPR050091">
    <property type="entry name" value="PKS_NRPS_Biosynth_Enz"/>
</dbReference>
<evidence type="ECO:0000256" key="1">
    <source>
        <dbReference type="ARBA" id="ARBA00022450"/>
    </source>
</evidence>
<evidence type="ECO:0000313" key="5">
    <source>
        <dbReference type="EMBL" id="GEB57994.1"/>
    </source>
</evidence>
<keyword evidence="2" id="KW-0597">Phosphoprotein</keyword>
<dbReference type="CDD" id="cd00833">
    <property type="entry name" value="PKS"/>
    <property type="match status" value="1"/>
</dbReference>
<dbReference type="GO" id="GO:0005737">
    <property type="term" value="C:cytoplasm"/>
    <property type="evidence" value="ECO:0007669"/>
    <property type="project" value="TreeGrafter"/>
</dbReference>
<proteinExistence type="inferred from homology"/>
<dbReference type="Pfam" id="PF22621">
    <property type="entry name" value="CurL-like_PKS_C"/>
    <property type="match status" value="1"/>
</dbReference>
<dbReference type="Gene3D" id="3.40.47.10">
    <property type="match status" value="1"/>
</dbReference>